<gene>
    <name evidence="7" type="ORF">EPJ80_02290</name>
</gene>
<dbReference type="GO" id="GO:0008234">
    <property type="term" value="F:cysteine-type peptidase activity"/>
    <property type="evidence" value="ECO:0007669"/>
    <property type="project" value="UniProtKB-KW"/>
</dbReference>
<keyword evidence="3" id="KW-0378">Hydrolase</keyword>
<feature type="domain" description="NlpC/P60" evidence="6">
    <location>
        <begin position="80"/>
        <end position="185"/>
    </location>
</feature>
<comment type="caution">
    <text evidence="7">The sequence shown here is derived from an EMBL/GenBank/DDBJ whole genome shotgun (WGS) entry which is preliminary data.</text>
</comment>
<name>A0A5C8CK00_9SPIR</name>
<evidence type="ECO:0000256" key="1">
    <source>
        <dbReference type="ARBA" id="ARBA00007074"/>
    </source>
</evidence>
<comment type="similarity">
    <text evidence="1">Belongs to the peptidase C40 family.</text>
</comment>
<feature type="chain" id="PRO_5023046717" evidence="5">
    <location>
        <begin position="19"/>
        <end position="224"/>
    </location>
</feature>
<dbReference type="Gene3D" id="3.90.1720.10">
    <property type="entry name" value="endopeptidase domain like (from Nostoc punctiforme)"/>
    <property type="match status" value="1"/>
</dbReference>
<protein>
    <submittedName>
        <fullName evidence="7">Biopolymer transporter ExbB</fullName>
    </submittedName>
</protein>
<evidence type="ECO:0000259" key="6">
    <source>
        <dbReference type="Pfam" id="PF00877"/>
    </source>
</evidence>
<sequence length="224" mass="25551">MRFNIVIFYILLSTFAFAQNYGYDKKYQKQLSESGVEINEEQKKKVREDIKKYANFYLDKHYKYNEKAELTHPISKEKKNFNFDCSGFVAAVYWTSNIAVFEKQAVLGESGVKTIYGTLEKYKKIYNNSLPNIGDIIMFDRTTSETKKLTHAGIIVNVDKEDETVTYIHASTSKGLVLGYMNLKYPDLARKNGKVINSYLRAGGGVDSLASKCFNSYGTILDLP</sequence>
<evidence type="ECO:0000256" key="2">
    <source>
        <dbReference type="ARBA" id="ARBA00022670"/>
    </source>
</evidence>
<dbReference type="Proteomes" id="UP000325116">
    <property type="component" value="Unassembled WGS sequence"/>
</dbReference>
<accession>A0A5C8CK00</accession>
<dbReference type="EMBL" id="SAXT01000001">
    <property type="protein sequence ID" value="TXJ13589.1"/>
    <property type="molecule type" value="Genomic_DNA"/>
</dbReference>
<dbReference type="InterPro" id="IPR000064">
    <property type="entry name" value="NLP_P60_dom"/>
</dbReference>
<dbReference type="RefSeq" id="WP_147757726.1">
    <property type="nucleotide sequence ID" value="NZ_SAXT01000001.1"/>
</dbReference>
<evidence type="ECO:0000313" key="8">
    <source>
        <dbReference type="Proteomes" id="UP000325116"/>
    </source>
</evidence>
<evidence type="ECO:0000256" key="3">
    <source>
        <dbReference type="ARBA" id="ARBA00022801"/>
    </source>
</evidence>
<evidence type="ECO:0000256" key="5">
    <source>
        <dbReference type="SAM" id="SignalP"/>
    </source>
</evidence>
<proteinExistence type="inferred from homology"/>
<evidence type="ECO:0000256" key="4">
    <source>
        <dbReference type="ARBA" id="ARBA00022807"/>
    </source>
</evidence>
<organism evidence="7 8">
    <name type="scientific">Brachyspira aalborgi</name>
    <dbReference type="NCBI Taxonomy" id="29522"/>
    <lineage>
        <taxon>Bacteria</taxon>
        <taxon>Pseudomonadati</taxon>
        <taxon>Spirochaetota</taxon>
        <taxon>Spirochaetia</taxon>
        <taxon>Brachyspirales</taxon>
        <taxon>Brachyspiraceae</taxon>
        <taxon>Brachyspira</taxon>
    </lineage>
</organism>
<dbReference type="GO" id="GO:0006508">
    <property type="term" value="P:proteolysis"/>
    <property type="evidence" value="ECO:0007669"/>
    <property type="project" value="UniProtKB-KW"/>
</dbReference>
<dbReference type="SUPFAM" id="SSF54001">
    <property type="entry name" value="Cysteine proteinases"/>
    <property type="match status" value="1"/>
</dbReference>
<dbReference type="InterPro" id="IPR038765">
    <property type="entry name" value="Papain-like_cys_pep_sf"/>
</dbReference>
<dbReference type="Pfam" id="PF00877">
    <property type="entry name" value="NLPC_P60"/>
    <property type="match status" value="1"/>
</dbReference>
<reference evidence="7 8" key="1">
    <citation type="journal article" date="1992" name="Lakartidningen">
        <title>[Penicillin V and not amoxicillin is the first choice preparation in acute otitis].</title>
        <authorList>
            <person name="Kamme C."/>
            <person name="Lundgren K."/>
            <person name="Prellner K."/>
        </authorList>
    </citation>
    <scope>NUCLEOTIDE SEQUENCE [LARGE SCALE GENOMIC DNA]</scope>
    <source>
        <strain evidence="7 8">W1</strain>
    </source>
</reference>
<evidence type="ECO:0000313" key="7">
    <source>
        <dbReference type="EMBL" id="TXJ13589.1"/>
    </source>
</evidence>
<keyword evidence="4" id="KW-0788">Thiol protease</keyword>
<feature type="signal peptide" evidence="5">
    <location>
        <begin position="1"/>
        <end position="18"/>
    </location>
</feature>
<keyword evidence="2" id="KW-0645">Protease</keyword>
<dbReference type="AlphaFoldDB" id="A0A5C8CK00"/>
<keyword evidence="5" id="KW-0732">Signal</keyword>